<feature type="transmembrane region" description="Helical" evidence="5">
    <location>
        <begin position="96"/>
        <end position="115"/>
    </location>
</feature>
<dbReference type="InterPro" id="IPR022914">
    <property type="entry name" value="UPF0397"/>
</dbReference>
<evidence type="ECO:0000256" key="4">
    <source>
        <dbReference type="ARBA" id="ARBA00023136"/>
    </source>
</evidence>
<dbReference type="NCBIfam" id="NF010182">
    <property type="entry name" value="PRK13661.1"/>
    <property type="match status" value="1"/>
</dbReference>
<dbReference type="Gene3D" id="1.10.1760.20">
    <property type="match status" value="1"/>
</dbReference>
<dbReference type="AlphaFoldDB" id="A0A9W5RFQ5"/>
<proteinExistence type="inferred from homology"/>
<evidence type="ECO:0000256" key="2">
    <source>
        <dbReference type="ARBA" id="ARBA00022692"/>
    </source>
</evidence>
<feature type="transmembrane region" description="Helical" evidence="5">
    <location>
        <begin position="29"/>
        <end position="48"/>
    </location>
</feature>
<dbReference type="HAMAP" id="MF_01572">
    <property type="entry name" value="UPF0397"/>
    <property type="match status" value="1"/>
</dbReference>
<evidence type="ECO:0000256" key="5">
    <source>
        <dbReference type="SAM" id="Phobius"/>
    </source>
</evidence>
<keyword evidence="2 5" id="KW-0812">Transmembrane</keyword>
<name>A0A9W5RFQ5_9ACTO</name>
<keyword evidence="1" id="KW-1003">Cell membrane</keyword>
<keyword evidence="7" id="KW-1185">Reference proteome</keyword>
<keyword evidence="3 5" id="KW-1133">Transmembrane helix</keyword>
<gene>
    <name evidence="6" type="ORF">HMPREF9238_01291</name>
</gene>
<dbReference type="Proteomes" id="UP000014387">
    <property type="component" value="Unassembled WGS sequence"/>
</dbReference>
<feature type="transmembrane region" description="Helical" evidence="5">
    <location>
        <begin position="168"/>
        <end position="190"/>
    </location>
</feature>
<evidence type="ECO:0000313" key="7">
    <source>
        <dbReference type="Proteomes" id="UP000014387"/>
    </source>
</evidence>
<protein>
    <submittedName>
        <fullName evidence="6">Uncharacterized protein</fullName>
    </submittedName>
</protein>
<dbReference type="EMBL" id="AGWN01000001">
    <property type="protein sequence ID" value="EPD31515.1"/>
    <property type="molecule type" value="Genomic_DNA"/>
</dbReference>
<sequence length="203" mass="21481">MTLPSFNLLIPFNTSRKKTMMNKTSPTTAVVATGIGAALFFVLGRFLVIPTPIPNTTINIQYALLAVFALLYGPVVAGLMGLIGHFLIDATSYGPWWSWIVASAIAGLIMGLMMLKDNVQDGPINRGGLVRFNVAVVVAHAVSWAILAPLLDILFYSEPASKVFTQGAVAGVSNILTTAIIGSLIVVAYAKTRTSAGSLAEKE</sequence>
<evidence type="ECO:0000256" key="1">
    <source>
        <dbReference type="ARBA" id="ARBA00022475"/>
    </source>
</evidence>
<dbReference type="InterPro" id="IPR009825">
    <property type="entry name" value="ECF_substrate-spec-like"/>
</dbReference>
<feature type="transmembrane region" description="Helical" evidence="5">
    <location>
        <begin position="60"/>
        <end position="84"/>
    </location>
</feature>
<evidence type="ECO:0000313" key="6">
    <source>
        <dbReference type="EMBL" id="EPD31515.1"/>
    </source>
</evidence>
<evidence type="ECO:0000256" key="3">
    <source>
        <dbReference type="ARBA" id="ARBA00022989"/>
    </source>
</evidence>
<accession>A0A9W5RFQ5</accession>
<dbReference type="PANTHER" id="PTHR37815">
    <property type="entry name" value="UPF0397 PROTEIN BC_2624-RELATED"/>
    <property type="match status" value="1"/>
</dbReference>
<dbReference type="GO" id="GO:0016020">
    <property type="term" value="C:membrane"/>
    <property type="evidence" value="ECO:0007669"/>
    <property type="project" value="InterPro"/>
</dbReference>
<dbReference type="PANTHER" id="PTHR37815:SF3">
    <property type="entry name" value="UPF0397 PROTEIN SPR0429"/>
    <property type="match status" value="1"/>
</dbReference>
<reference evidence="6 7" key="1">
    <citation type="submission" date="2013-05" db="EMBL/GenBank/DDBJ databases">
        <title>The Genome Sequence of Actinomyces europaeus ACS-120-V-COL10B.</title>
        <authorList>
            <consortium name="The Broad Institute Genomics Platform"/>
            <person name="Earl A."/>
            <person name="Ward D."/>
            <person name="Feldgarden M."/>
            <person name="Gevers D."/>
            <person name="Saerens B."/>
            <person name="Vaneechoutte M."/>
            <person name="Walker B."/>
            <person name="Young S."/>
            <person name="Zeng Q."/>
            <person name="Gargeya S."/>
            <person name="Fitzgerald M."/>
            <person name="Haas B."/>
            <person name="Abouelleil A."/>
            <person name="Allen A.W."/>
            <person name="Alvarado L."/>
            <person name="Arachchi H.M."/>
            <person name="Berlin A.M."/>
            <person name="Chapman S.B."/>
            <person name="Gainer-Dewar J."/>
            <person name="Goldberg J."/>
            <person name="Griggs A."/>
            <person name="Gujja S."/>
            <person name="Hansen M."/>
            <person name="Howarth C."/>
            <person name="Imamovic A."/>
            <person name="Ireland A."/>
            <person name="Larimer J."/>
            <person name="McCowan C."/>
            <person name="Murphy C."/>
            <person name="Pearson M."/>
            <person name="Poon T.W."/>
            <person name="Priest M."/>
            <person name="Roberts A."/>
            <person name="Saif S."/>
            <person name="Shea T."/>
            <person name="Sisk P."/>
            <person name="Sykes S."/>
            <person name="Wortman J."/>
            <person name="Nusbaum C."/>
            <person name="Birren B."/>
        </authorList>
    </citation>
    <scope>NUCLEOTIDE SEQUENCE [LARGE SCALE GENOMIC DNA]</scope>
    <source>
        <strain evidence="6 7">ACS-120-V-Col10b</strain>
    </source>
</reference>
<dbReference type="Pfam" id="PF07155">
    <property type="entry name" value="ECF-ribofla_trS"/>
    <property type="match status" value="1"/>
</dbReference>
<organism evidence="6 7">
    <name type="scientific">Gleimia europaea ACS-120-V-Col10b</name>
    <dbReference type="NCBI Taxonomy" id="883069"/>
    <lineage>
        <taxon>Bacteria</taxon>
        <taxon>Bacillati</taxon>
        <taxon>Actinomycetota</taxon>
        <taxon>Actinomycetes</taxon>
        <taxon>Actinomycetales</taxon>
        <taxon>Actinomycetaceae</taxon>
        <taxon>Gleimia</taxon>
    </lineage>
</organism>
<keyword evidence="4 5" id="KW-0472">Membrane</keyword>
<comment type="caution">
    <text evidence="6">The sequence shown here is derived from an EMBL/GenBank/DDBJ whole genome shotgun (WGS) entry which is preliminary data.</text>
</comment>
<feature type="transmembrane region" description="Helical" evidence="5">
    <location>
        <begin position="135"/>
        <end position="156"/>
    </location>
</feature>